<dbReference type="RefSeq" id="WP_285431065.1">
    <property type="nucleotide sequence ID" value="NZ_JASJUS010000004.1"/>
</dbReference>
<feature type="region of interest" description="Disordered" evidence="1">
    <location>
        <begin position="49"/>
        <end position="74"/>
    </location>
</feature>
<evidence type="ECO:0000313" key="4">
    <source>
        <dbReference type="EMBL" id="MDL2076080.1"/>
    </source>
</evidence>
<dbReference type="PROSITE" id="PS51257">
    <property type="entry name" value="PROKAR_LIPOPROTEIN"/>
    <property type="match status" value="1"/>
</dbReference>
<feature type="region of interest" description="Disordered" evidence="1">
    <location>
        <begin position="244"/>
        <end position="374"/>
    </location>
</feature>
<proteinExistence type="predicted"/>
<evidence type="ECO:0000259" key="3">
    <source>
        <dbReference type="Pfam" id="PF20568"/>
    </source>
</evidence>
<feature type="chain" id="PRO_5046312887" description="DUF6777 domain-containing protein" evidence="2">
    <location>
        <begin position="23"/>
        <end position="374"/>
    </location>
</feature>
<dbReference type="EMBL" id="JASJUS010000004">
    <property type="protein sequence ID" value="MDL2076080.1"/>
    <property type="molecule type" value="Genomic_DNA"/>
</dbReference>
<feature type="compositionally biased region" description="Basic and acidic residues" evidence="1">
    <location>
        <begin position="260"/>
        <end position="270"/>
    </location>
</feature>
<comment type="caution">
    <text evidence="4">The sequence shown here is derived from an EMBL/GenBank/DDBJ whole genome shotgun (WGS) entry which is preliminary data.</text>
</comment>
<keyword evidence="5" id="KW-1185">Reference proteome</keyword>
<evidence type="ECO:0000256" key="1">
    <source>
        <dbReference type="SAM" id="MobiDB-lite"/>
    </source>
</evidence>
<dbReference type="Pfam" id="PF20568">
    <property type="entry name" value="DUF6777"/>
    <property type="match status" value="1"/>
</dbReference>
<name>A0ABT7IU14_9ACTN</name>
<keyword evidence="2" id="KW-0732">Signal</keyword>
<gene>
    <name evidence="4" type="ORF">QNN03_06455</name>
</gene>
<feature type="compositionally biased region" description="Acidic residues" evidence="1">
    <location>
        <begin position="349"/>
        <end position="374"/>
    </location>
</feature>
<organism evidence="4 5">
    <name type="scientific">Streptomyces fuscus</name>
    <dbReference type="NCBI Taxonomy" id="3048495"/>
    <lineage>
        <taxon>Bacteria</taxon>
        <taxon>Bacillati</taxon>
        <taxon>Actinomycetota</taxon>
        <taxon>Actinomycetes</taxon>
        <taxon>Kitasatosporales</taxon>
        <taxon>Streptomycetaceae</taxon>
        <taxon>Streptomyces</taxon>
    </lineage>
</organism>
<evidence type="ECO:0000313" key="5">
    <source>
        <dbReference type="Proteomes" id="UP001241926"/>
    </source>
</evidence>
<dbReference type="Proteomes" id="UP001241926">
    <property type="component" value="Unassembled WGS sequence"/>
</dbReference>
<sequence length="374" mass="38588">MRTLTGLLATACALTMALLVTGCAGLGGEAAASSGEVLLQPVAARGPAPFTDSTATSSVPPPPVARTPQPSSGEVRAYSGATPGLYAGTAGVGSCDVARQIDRLTADPGRASAFAGAVGVSRAGVPGYLRGLAPVVLRADTRVTNHGYRNGRAVGFQSVLQAGTAVLVDDRGLPRVRCACGNPLGPPRATHGSPGAKGEAWPGYRPEEVVVVTPAPRAITNVTIINVVGGTWIERRIWHDVRHDRPVPRPEPLEPSPVPEADHTPDRSPAPDDSPVLDDRLSPGGSLTPADPSTVEPLRTGPARQDSGSTPDPTLPEDTRTIPDSPDDIGPESVPETPDLPDGGGLIPDDTEDPRDIEDPRDAEDPDDAEGLTR</sequence>
<accession>A0ABT7IU14</accession>
<feature type="domain" description="DUF6777" evidence="3">
    <location>
        <begin position="77"/>
        <end position="236"/>
    </location>
</feature>
<feature type="signal peptide" evidence="2">
    <location>
        <begin position="1"/>
        <end position="22"/>
    </location>
</feature>
<reference evidence="4 5" key="1">
    <citation type="submission" date="2023-05" db="EMBL/GenBank/DDBJ databases">
        <title>Streptomyces fuscus sp. nov., a brown-black pigment producing actinomyces isolated from dry sand of Sea duck farm.</title>
        <authorList>
            <person name="Xie J."/>
            <person name="Shen N."/>
        </authorList>
    </citation>
    <scope>NUCLEOTIDE SEQUENCE [LARGE SCALE GENOMIC DNA]</scope>
    <source>
        <strain evidence="4 5">GXMU-J15</strain>
    </source>
</reference>
<protein>
    <recommendedName>
        <fullName evidence="3">DUF6777 domain-containing protein</fullName>
    </recommendedName>
</protein>
<dbReference type="InterPro" id="IPR046704">
    <property type="entry name" value="DUF6777"/>
</dbReference>
<evidence type="ECO:0000256" key="2">
    <source>
        <dbReference type="SAM" id="SignalP"/>
    </source>
</evidence>